<dbReference type="STRING" id="414004.CENSYa_1540"/>
<name>A0RXU5_CENSY</name>
<organism evidence="1 2">
    <name type="scientific">Cenarchaeum symbiosum (strain A)</name>
    <dbReference type="NCBI Taxonomy" id="414004"/>
    <lineage>
        <taxon>Archaea</taxon>
        <taxon>Nitrososphaerota</taxon>
        <taxon>Candidatus Cenarchaeales</taxon>
        <taxon>Candidatus Cenarchaeaceae</taxon>
        <taxon>Candidatus Cenarchaeum</taxon>
    </lineage>
</organism>
<accession>A0RXU5</accession>
<dbReference type="AlphaFoldDB" id="A0RXU5"/>
<keyword evidence="2" id="KW-1185">Reference proteome</keyword>
<protein>
    <submittedName>
        <fullName evidence="1">Uncharacterized protein</fullName>
    </submittedName>
</protein>
<evidence type="ECO:0000313" key="2">
    <source>
        <dbReference type="Proteomes" id="UP000000758"/>
    </source>
</evidence>
<dbReference type="EMBL" id="DP000238">
    <property type="protein sequence ID" value="ABK78162.1"/>
    <property type="molecule type" value="Genomic_DNA"/>
</dbReference>
<evidence type="ECO:0000313" key="1">
    <source>
        <dbReference type="EMBL" id="ABK78162.1"/>
    </source>
</evidence>
<dbReference type="HOGENOM" id="CLU_075233_0_0_2"/>
<dbReference type="Proteomes" id="UP000000758">
    <property type="component" value="Chromosome"/>
</dbReference>
<dbReference type="KEGG" id="csy:CENSYa_1540"/>
<sequence>MNTTKTGMALTGFAAVFTLLALTPASATFLNTDNADTPVLFGMAELTHKNVDGDILASSTVHNRLVNGGEVHLINGVFGATAVATDDKPTLICISDKLAVNKVVGEILETSIASDFTPETAFATTGTNTCVAADIETANGGSSAVMNATFYGSGATGTDEINILEDQMIESIAICDTSAAGTDRTNCATAGALFSAVPVRQTEVGASDSVEVTYTFNLTSPTN</sequence>
<gene>
    <name evidence="1" type="ordered locus">CENSYa_1540</name>
</gene>
<dbReference type="EnsemblBacteria" id="ABK78162">
    <property type="protein sequence ID" value="ABK78162"/>
    <property type="gene ID" value="CENSYa_1540"/>
</dbReference>
<proteinExistence type="predicted"/>
<reference evidence="1 2" key="1">
    <citation type="journal article" date="2006" name="Proc. Natl. Acad. Sci. U.S.A.">
        <title>Genomic analysis of the uncultivated marine crenarchaeote Cenarchaeum symbiosum.</title>
        <authorList>
            <person name="Hallam S.J."/>
            <person name="Konstantinidis K.T."/>
            <person name="Putnam N."/>
            <person name="Schleper C."/>
            <person name="Watanabe Y."/>
            <person name="Sugahara J."/>
            <person name="Preston C."/>
            <person name="de la Torre J."/>
            <person name="Richardson P.M."/>
            <person name="DeLong E.F."/>
        </authorList>
    </citation>
    <scope>NUCLEOTIDE SEQUENCE [LARGE SCALE GENOMIC DNA]</scope>
    <source>
        <strain evidence="2">A</strain>
    </source>
</reference>